<organism evidence="4 5">
    <name type="scientific">Glonium stellatum</name>
    <dbReference type="NCBI Taxonomy" id="574774"/>
    <lineage>
        <taxon>Eukaryota</taxon>
        <taxon>Fungi</taxon>
        <taxon>Dikarya</taxon>
        <taxon>Ascomycota</taxon>
        <taxon>Pezizomycotina</taxon>
        <taxon>Dothideomycetes</taxon>
        <taxon>Pleosporomycetidae</taxon>
        <taxon>Gloniales</taxon>
        <taxon>Gloniaceae</taxon>
        <taxon>Glonium</taxon>
    </lineage>
</organism>
<feature type="compositionally biased region" description="Basic and acidic residues" evidence="3">
    <location>
        <begin position="847"/>
        <end position="868"/>
    </location>
</feature>
<evidence type="ECO:0000256" key="2">
    <source>
        <dbReference type="ARBA" id="ARBA00038251"/>
    </source>
</evidence>
<dbReference type="PANTHER" id="PTHR23083">
    <property type="entry name" value="TETRATRICOPEPTIDE REPEAT PROTEIN, TPR"/>
    <property type="match status" value="1"/>
</dbReference>
<dbReference type="AlphaFoldDB" id="A0A8E2JQI9"/>
<dbReference type="SUPFAM" id="SSF48452">
    <property type="entry name" value="TPR-like"/>
    <property type="match status" value="2"/>
</dbReference>
<accession>A0A8E2JQI9</accession>
<dbReference type="Proteomes" id="UP000250140">
    <property type="component" value="Unassembled WGS sequence"/>
</dbReference>
<dbReference type="SMART" id="SM00028">
    <property type="entry name" value="TPR"/>
    <property type="match status" value="5"/>
</dbReference>
<dbReference type="InterPro" id="IPR051722">
    <property type="entry name" value="Endocytosis_PI4K-reg_protein"/>
</dbReference>
<dbReference type="OrthoDB" id="29013at2759"/>
<evidence type="ECO:0000313" key="4">
    <source>
        <dbReference type="EMBL" id="OCL05930.1"/>
    </source>
</evidence>
<evidence type="ECO:0000313" key="5">
    <source>
        <dbReference type="Proteomes" id="UP000250140"/>
    </source>
</evidence>
<dbReference type="Gene3D" id="1.25.40.10">
    <property type="entry name" value="Tetratricopeptide repeat domain"/>
    <property type="match status" value="2"/>
</dbReference>
<dbReference type="Pfam" id="PF13181">
    <property type="entry name" value="TPR_8"/>
    <property type="match status" value="1"/>
</dbReference>
<feature type="compositionally biased region" description="Basic residues" evidence="3">
    <location>
        <begin position="813"/>
        <end position="823"/>
    </location>
</feature>
<feature type="compositionally biased region" description="Basic residues" evidence="3">
    <location>
        <begin position="871"/>
        <end position="887"/>
    </location>
</feature>
<dbReference type="EMBL" id="KV750173">
    <property type="protein sequence ID" value="OCL05930.1"/>
    <property type="molecule type" value="Genomic_DNA"/>
</dbReference>
<dbReference type="PANTHER" id="PTHR23083:SF464">
    <property type="entry name" value="TETRATRICOPEPTIDE REPEAT DOMAIN 7, ISOFORM A"/>
    <property type="match status" value="1"/>
</dbReference>
<evidence type="ECO:0000256" key="1">
    <source>
        <dbReference type="ARBA" id="ARBA00002550"/>
    </source>
</evidence>
<proteinExistence type="inferred from homology"/>
<comment type="function">
    <text evidence="1">Involved in endocytosis.</text>
</comment>
<sequence>MGIQESEKALRYIAQLDDSRCNGRWQDVPELARKIEKHAPHRRCLALTARSETQVAAYSTQRPSSATSTNSANLSKIIPSLLTAIEEETDHAQDAFQANICLGWLHFILDEPGLAVARLPKDFAAAISSLSRGEKKLDVWTQVCFIKGAYLKGFSQEKTASAVDALATYNAVLPFLSSFNTWSSASPQFRLWTERLLGRLCLLSDQSTSSGLAVESSHALRTFRMWARFWEAGVETATVDNPETGRLRRLVWKAYYDTLSVILQRDLRYSPASTSLEPELLDSSEKLPAEEHLNSRIQQRAELKRVETTYEGLLLKETHFPKASESNVEIELWVDAVMNNWKVLCGVLWQDEELGEGGKEGVGGGVLDILYRAATKSFHSTKILRHLFTVHTSLAQFDLAFKAYDSYVEIVSRGKDRAEKSGEEDLSLDNDDTILCTAAEAIRILCRFGSYREAEKARDIGQSIERWLKQHTPSISLSSPTPAEKDFAKASEEPTKYKISPQTLAVAYRAVGISQAQWARVTYDAELRTSIQTQAVYYLRKALEPKFEDSHSLETLYALGLVLAEMRDVAGAIKIIKRALSPASNPDSSITADGLISDEGSVSSIEFTRERKLIPIWHLLALLLSARSDFSTAEKSCEAAFEQFEDPSNLFGKNENTKEYRSDHLKNLPAESQEKASNQPKGIVDRMETFEKNGIVEIKMTQLALIEILEGTNAAVDVSDELLALYARLFGDPVAGQIKIQLPTTPIPPPKSAAGTIKGSIFRPRTSRRSAEKAFPAATNTSIASSRPSTVATQATAPTIQVTDEDSPDHANGHHHSLNHKHHAESPTQKRSGSVKLQKRSANSLRRRSEVDDGMVETKKNEIDKDITNGKPRRHSSTREKSPRRKSISGSVRKSTEGSTQPLRPVAHNMPHRALPPPASHSKQQPHQDIRLPTPSPDVAYTSPEPRFTVLQERRHKISLLVKVWLFISGLYTRAGMFDDAKGAIEEAVKLVESLELEVARESSSSKAFANQGWGGGKSVDELWGDVWSGRGELLQSQSLPHEAMTEFEKAVSHFPDHALAIVGLSNILFDIYCKIIPPEPPQVTGVSSTLSTPSSTLLSTAQADAKKLYLASSAPSAENQTSPPELNRLAARDRAHGLLSSLTKLGSGWDYSEAWFALARSYEECGQVEKAKEVLWWCVELEDTHPARKWGSVGVGGFVL</sequence>
<keyword evidence="5" id="KW-1185">Reference proteome</keyword>
<comment type="similarity">
    <text evidence="2">Belongs to the YPP1 family.</text>
</comment>
<feature type="compositionally biased region" description="Polar residues" evidence="3">
    <location>
        <begin position="888"/>
        <end position="902"/>
    </location>
</feature>
<feature type="compositionally biased region" description="Polar residues" evidence="3">
    <location>
        <begin position="778"/>
        <end position="802"/>
    </location>
</feature>
<evidence type="ECO:0000256" key="3">
    <source>
        <dbReference type="SAM" id="MobiDB-lite"/>
    </source>
</evidence>
<protein>
    <submittedName>
        <fullName evidence="4">TPR-like protein</fullName>
    </submittedName>
</protein>
<reference evidence="4 5" key="1">
    <citation type="journal article" date="2016" name="Nat. Commun.">
        <title>Ectomycorrhizal ecology is imprinted in the genome of the dominant symbiotic fungus Cenococcum geophilum.</title>
        <authorList>
            <consortium name="DOE Joint Genome Institute"/>
            <person name="Peter M."/>
            <person name="Kohler A."/>
            <person name="Ohm R.A."/>
            <person name="Kuo A."/>
            <person name="Krutzmann J."/>
            <person name="Morin E."/>
            <person name="Arend M."/>
            <person name="Barry K.W."/>
            <person name="Binder M."/>
            <person name="Choi C."/>
            <person name="Clum A."/>
            <person name="Copeland A."/>
            <person name="Grisel N."/>
            <person name="Haridas S."/>
            <person name="Kipfer T."/>
            <person name="LaButti K."/>
            <person name="Lindquist E."/>
            <person name="Lipzen A."/>
            <person name="Maire R."/>
            <person name="Meier B."/>
            <person name="Mihaltcheva S."/>
            <person name="Molinier V."/>
            <person name="Murat C."/>
            <person name="Poggeler S."/>
            <person name="Quandt C.A."/>
            <person name="Sperisen C."/>
            <person name="Tritt A."/>
            <person name="Tisserant E."/>
            <person name="Crous P.W."/>
            <person name="Henrissat B."/>
            <person name="Nehls U."/>
            <person name="Egli S."/>
            <person name="Spatafora J.W."/>
            <person name="Grigoriev I.V."/>
            <person name="Martin F.M."/>
        </authorList>
    </citation>
    <scope>NUCLEOTIDE SEQUENCE [LARGE SCALE GENOMIC DNA]</scope>
    <source>
        <strain evidence="4 5">CBS 207.34</strain>
    </source>
</reference>
<name>A0A8E2JQI9_9PEZI</name>
<gene>
    <name evidence="4" type="ORF">AOQ84DRAFT_441172</name>
</gene>
<dbReference type="InterPro" id="IPR011990">
    <property type="entry name" value="TPR-like_helical_dom_sf"/>
</dbReference>
<dbReference type="InterPro" id="IPR019734">
    <property type="entry name" value="TPR_rpt"/>
</dbReference>
<feature type="region of interest" description="Disordered" evidence="3">
    <location>
        <begin position="742"/>
        <end position="941"/>
    </location>
</feature>